<dbReference type="EMBL" id="JYDQ01000001">
    <property type="protein sequence ID" value="KRY23905.1"/>
    <property type="molecule type" value="Genomic_DNA"/>
</dbReference>
<sequence>MQKRKFLATTIHLRKDYHELQLFWKCRKHLLFITLMNEIHFLTENIFPCNSSRCEQDSSYNTLNADTLNYFPTLSQSIIFARLTRTALMTSFEDVACTGLTKIYCNLAGQYCVTVQPDMSVST</sequence>
<proteinExistence type="predicted"/>
<comment type="caution">
    <text evidence="1">The sequence shown here is derived from an EMBL/GenBank/DDBJ whole genome shotgun (WGS) entry which is preliminary data.</text>
</comment>
<dbReference type="AlphaFoldDB" id="A0A0V1AGE8"/>
<gene>
    <name evidence="1" type="ORF">T12_7853</name>
</gene>
<organism evidence="1 2">
    <name type="scientific">Trichinella patagoniensis</name>
    <dbReference type="NCBI Taxonomy" id="990121"/>
    <lineage>
        <taxon>Eukaryota</taxon>
        <taxon>Metazoa</taxon>
        <taxon>Ecdysozoa</taxon>
        <taxon>Nematoda</taxon>
        <taxon>Enoplea</taxon>
        <taxon>Dorylaimia</taxon>
        <taxon>Trichinellida</taxon>
        <taxon>Trichinellidae</taxon>
        <taxon>Trichinella</taxon>
    </lineage>
</organism>
<evidence type="ECO:0000313" key="2">
    <source>
        <dbReference type="Proteomes" id="UP000054783"/>
    </source>
</evidence>
<reference evidence="1 2" key="1">
    <citation type="submission" date="2015-01" db="EMBL/GenBank/DDBJ databases">
        <title>Evolution of Trichinella species and genotypes.</title>
        <authorList>
            <person name="Korhonen P.K."/>
            <person name="Edoardo P."/>
            <person name="Giuseppe L.R."/>
            <person name="Gasser R.B."/>
        </authorList>
    </citation>
    <scope>NUCLEOTIDE SEQUENCE [LARGE SCALE GENOMIC DNA]</scope>
    <source>
        <strain evidence="1">ISS2496</strain>
    </source>
</reference>
<protein>
    <submittedName>
        <fullName evidence="1">Uncharacterized protein</fullName>
    </submittedName>
</protein>
<evidence type="ECO:0000313" key="1">
    <source>
        <dbReference type="EMBL" id="KRY23905.1"/>
    </source>
</evidence>
<name>A0A0V1AGE8_9BILA</name>
<accession>A0A0V1AGE8</accession>
<dbReference type="OrthoDB" id="5919764at2759"/>
<dbReference type="Proteomes" id="UP000054783">
    <property type="component" value="Unassembled WGS sequence"/>
</dbReference>
<keyword evidence="2" id="KW-1185">Reference proteome</keyword>